<dbReference type="CDD" id="cd00590">
    <property type="entry name" value="RRM_SF"/>
    <property type="match status" value="1"/>
</dbReference>
<dbReference type="Gene3D" id="3.30.70.330">
    <property type="match status" value="1"/>
</dbReference>
<reference evidence="1" key="1">
    <citation type="submission" date="2019-08" db="EMBL/GenBank/DDBJ databases">
        <title>Reference gene set and small RNA set construction with multiple tissues from Davidia involucrata Baill.</title>
        <authorList>
            <person name="Yang H."/>
            <person name="Zhou C."/>
            <person name="Li G."/>
            <person name="Wang J."/>
            <person name="Gao P."/>
            <person name="Wang M."/>
            <person name="Wang R."/>
            <person name="Zhao Y."/>
        </authorList>
    </citation>
    <scope>NUCLEOTIDE SEQUENCE</scope>
    <source>
        <tissue evidence="1">Mixed with DoveR01_LX</tissue>
    </source>
</reference>
<protein>
    <recommendedName>
        <fullName evidence="2">RRM domain-containing protein</fullName>
    </recommendedName>
</protein>
<gene>
    <name evidence="1" type="ORF">Din_037311</name>
</gene>
<dbReference type="GO" id="GO:0003676">
    <property type="term" value="F:nucleic acid binding"/>
    <property type="evidence" value="ECO:0007669"/>
    <property type="project" value="InterPro"/>
</dbReference>
<dbReference type="InterPro" id="IPR012677">
    <property type="entry name" value="Nucleotide-bd_a/b_plait_sf"/>
</dbReference>
<evidence type="ECO:0000313" key="1">
    <source>
        <dbReference type="EMBL" id="MPA67870.1"/>
    </source>
</evidence>
<proteinExistence type="predicted"/>
<evidence type="ECO:0008006" key="2">
    <source>
        <dbReference type="Google" id="ProtNLM"/>
    </source>
</evidence>
<organism evidence="1">
    <name type="scientific">Davidia involucrata</name>
    <name type="common">Dove tree</name>
    <dbReference type="NCBI Taxonomy" id="16924"/>
    <lineage>
        <taxon>Eukaryota</taxon>
        <taxon>Viridiplantae</taxon>
        <taxon>Streptophyta</taxon>
        <taxon>Embryophyta</taxon>
        <taxon>Tracheophyta</taxon>
        <taxon>Spermatophyta</taxon>
        <taxon>Magnoliopsida</taxon>
        <taxon>eudicotyledons</taxon>
        <taxon>Gunneridae</taxon>
        <taxon>Pentapetalae</taxon>
        <taxon>asterids</taxon>
        <taxon>Cornales</taxon>
        <taxon>Nyssaceae</taxon>
        <taxon>Davidia</taxon>
    </lineage>
</organism>
<name>A0A5B7BG13_DAVIN</name>
<accession>A0A5B7BG13</accession>
<dbReference type="SUPFAM" id="SSF54928">
    <property type="entry name" value="RNA-binding domain, RBD"/>
    <property type="match status" value="1"/>
</dbReference>
<dbReference type="EMBL" id="GHES01037311">
    <property type="protein sequence ID" value="MPA67870.1"/>
    <property type="molecule type" value="Transcribed_RNA"/>
</dbReference>
<dbReference type="InterPro" id="IPR035979">
    <property type="entry name" value="RBD_domain_sf"/>
</dbReference>
<dbReference type="AlphaFoldDB" id="A0A5B7BG13"/>
<sequence>MKSRVGASISPLFNGQHKSSIFKAISVIPKFTLFNCDGHSNSLQLQGIESLKRSVHSSADEDDEFSELGPPVAQGVSTMLKLVTEKPEPFRKTDLARKVFPGRSLPGESSLSLRDIFSNMGRPSPTPQIKLENHNDVSGFSVNSNSASNFKNSRSITIENIPSIVDLSQLIEAISIFGKISSVSMRTVPNEFDCCDVLFESAESSSRAISKGRITVRRFQLPIRPLHVPETVTIRIKNISSETTDPAIHSMCTSIGSLEGLARAKKDAVDAFYRVKDDLGSQSILKKLNDTVIDDCQWSAHLLPRDFTPVVMTNNEDAKYKLGLQISSDLAELRRDIYMKKNYSEDLEWLHLAIVHLESGPTGSNTSLID</sequence>